<accession>A0ABQ1C400</accession>
<proteinExistence type="predicted"/>
<name>A0ABQ1C400_9MYCO</name>
<evidence type="ECO:0000313" key="2">
    <source>
        <dbReference type="EMBL" id="GFG79139.1"/>
    </source>
</evidence>
<dbReference type="EMBL" id="BLKX01000001">
    <property type="protein sequence ID" value="GFG79139.1"/>
    <property type="molecule type" value="Genomic_DNA"/>
</dbReference>
<gene>
    <name evidence="2" type="ORF">MPRG_24150</name>
</gene>
<organism evidence="2 3">
    <name type="scientific">Mycobacterium paragordonae</name>
    <dbReference type="NCBI Taxonomy" id="1389713"/>
    <lineage>
        <taxon>Bacteria</taxon>
        <taxon>Bacillati</taxon>
        <taxon>Actinomycetota</taxon>
        <taxon>Actinomycetes</taxon>
        <taxon>Mycobacteriales</taxon>
        <taxon>Mycobacteriaceae</taxon>
        <taxon>Mycobacterium</taxon>
    </lineage>
</organism>
<keyword evidence="3" id="KW-1185">Reference proteome</keyword>
<reference evidence="2 3" key="1">
    <citation type="journal article" date="2019" name="Emerg. Microbes Infect.">
        <title>Comprehensive subspecies identification of 175 nontuberculous mycobacteria species based on 7547 genomic profiles.</title>
        <authorList>
            <person name="Matsumoto Y."/>
            <person name="Kinjo T."/>
            <person name="Motooka D."/>
            <person name="Nabeya D."/>
            <person name="Jung N."/>
            <person name="Uechi K."/>
            <person name="Horii T."/>
            <person name="Iida T."/>
            <person name="Fujita J."/>
            <person name="Nakamura S."/>
        </authorList>
    </citation>
    <scope>NUCLEOTIDE SEQUENCE [LARGE SCALE GENOMIC DNA]</scope>
    <source>
        <strain evidence="2 3">JCM 18565</strain>
    </source>
</reference>
<feature type="region of interest" description="Disordered" evidence="1">
    <location>
        <begin position="50"/>
        <end position="85"/>
    </location>
</feature>
<protein>
    <submittedName>
        <fullName evidence="2">Uncharacterized protein</fullName>
    </submittedName>
</protein>
<evidence type="ECO:0000256" key="1">
    <source>
        <dbReference type="SAM" id="MobiDB-lite"/>
    </source>
</evidence>
<comment type="caution">
    <text evidence="2">The sequence shown here is derived from an EMBL/GenBank/DDBJ whole genome shotgun (WGS) entry which is preliminary data.</text>
</comment>
<evidence type="ECO:0000313" key="3">
    <source>
        <dbReference type="Proteomes" id="UP000465240"/>
    </source>
</evidence>
<dbReference type="Proteomes" id="UP000465240">
    <property type="component" value="Unassembled WGS sequence"/>
</dbReference>
<sequence length="102" mass="11489">MLITTEAIELFQHYYDHRAVPTGWHLREHAEFTTPAAGDVAYRKPTAVVSQQSPTASPLSAEARNAYPADATADNPKWTRKQSGDGKWSRCIQADVVRHFRH</sequence>